<dbReference type="Proteomes" id="UP000324222">
    <property type="component" value="Unassembled WGS sequence"/>
</dbReference>
<proteinExistence type="predicted"/>
<keyword evidence="2" id="KW-1185">Reference proteome</keyword>
<evidence type="ECO:0000313" key="1">
    <source>
        <dbReference type="EMBL" id="MPC08331.1"/>
    </source>
</evidence>
<accession>A0A5B7CHX1</accession>
<sequence length="109" mass="11584">MAGGKHLPEDDRVAVHVTLSGHVSLCQQLRCHPGRRASTFLGGCSDDADSGESGDSGGSHSVLWTKLCSVPPDRYSSTMKGRAVVVHTPISSTTRGWCSCCRRAASDRK</sequence>
<protein>
    <submittedName>
        <fullName evidence="1">Uncharacterized protein</fullName>
    </submittedName>
</protein>
<evidence type="ECO:0000313" key="2">
    <source>
        <dbReference type="Proteomes" id="UP000324222"/>
    </source>
</evidence>
<dbReference type="AlphaFoldDB" id="A0A5B7CHX1"/>
<reference evidence="1 2" key="1">
    <citation type="submission" date="2019-05" db="EMBL/GenBank/DDBJ databases">
        <title>Another draft genome of Portunus trituberculatus and its Hox gene families provides insights of decapod evolution.</title>
        <authorList>
            <person name="Jeong J.-H."/>
            <person name="Song I."/>
            <person name="Kim S."/>
            <person name="Choi T."/>
            <person name="Kim D."/>
            <person name="Ryu S."/>
            <person name="Kim W."/>
        </authorList>
    </citation>
    <scope>NUCLEOTIDE SEQUENCE [LARGE SCALE GENOMIC DNA]</scope>
    <source>
        <tissue evidence="1">Muscle</tissue>
    </source>
</reference>
<name>A0A5B7CHX1_PORTR</name>
<organism evidence="1 2">
    <name type="scientific">Portunus trituberculatus</name>
    <name type="common">Swimming crab</name>
    <name type="synonym">Neptunus trituberculatus</name>
    <dbReference type="NCBI Taxonomy" id="210409"/>
    <lineage>
        <taxon>Eukaryota</taxon>
        <taxon>Metazoa</taxon>
        <taxon>Ecdysozoa</taxon>
        <taxon>Arthropoda</taxon>
        <taxon>Crustacea</taxon>
        <taxon>Multicrustacea</taxon>
        <taxon>Malacostraca</taxon>
        <taxon>Eumalacostraca</taxon>
        <taxon>Eucarida</taxon>
        <taxon>Decapoda</taxon>
        <taxon>Pleocyemata</taxon>
        <taxon>Brachyura</taxon>
        <taxon>Eubrachyura</taxon>
        <taxon>Portunoidea</taxon>
        <taxon>Portunidae</taxon>
        <taxon>Portuninae</taxon>
        <taxon>Portunus</taxon>
    </lineage>
</organism>
<dbReference type="EMBL" id="VSRR010000025">
    <property type="protein sequence ID" value="MPC08331.1"/>
    <property type="molecule type" value="Genomic_DNA"/>
</dbReference>
<gene>
    <name evidence="1" type="ORF">E2C01_000912</name>
</gene>
<comment type="caution">
    <text evidence="1">The sequence shown here is derived from an EMBL/GenBank/DDBJ whole genome shotgun (WGS) entry which is preliminary data.</text>
</comment>